<name>A0A2U1KI81_ARTAN</name>
<dbReference type="Gene3D" id="1.25.40.20">
    <property type="entry name" value="Ankyrin repeat-containing domain"/>
    <property type="match status" value="1"/>
</dbReference>
<dbReference type="Pfam" id="PF12796">
    <property type="entry name" value="Ank_2"/>
    <property type="match status" value="1"/>
</dbReference>
<proteinExistence type="predicted"/>
<reference evidence="1 2" key="1">
    <citation type="journal article" date="2018" name="Mol. Plant">
        <title>The genome of Artemisia annua provides insight into the evolution of Asteraceae family and artemisinin biosynthesis.</title>
        <authorList>
            <person name="Shen Q."/>
            <person name="Zhang L."/>
            <person name="Liao Z."/>
            <person name="Wang S."/>
            <person name="Yan T."/>
            <person name="Shi P."/>
            <person name="Liu M."/>
            <person name="Fu X."/>
            <person name="Pan Q."/>
            <person name="Wang Y."/>
            <person name="Lv Z."/>
            <person name="Lu X."/>
            <person name="Zhang F."/>
            <person name="Jiang W."/>
            <person name="Ma Y."/>
            <person name="Chen M."/>
            <person name="Hao X."/>
            <person name="Li L."/>
            <person name="Tang Y."/>
            <person name="Lv G."/>
            <person name="Zhou Y."/>
            <person name="Sun X."/>
            <person name="Brodelius P.E."/>
            <person name="Rose J.K.C."/>
            <person name="Tang K."/>
        </authorList>
    </citation>
    <scope>NUCLEOTIDE SEQUENCE [LARGE SCALE GENOMIC DNA]</scope>
    <source>
        <strain evidence="2">cv. Huhao1</strain>
        <tissue evidence="1">Leaf</tissue>
    </source>
</reference>
<dbReference type="EMBL" id="PKPP01018207">
    <property type="protein sequence ID" value="PWA36428.1"/>
    <property type="molecule type" value="Genomic_DNA"/>
</dbReference>
<dbReference type="PANTHER" id="PTHR47303:SF1">
    <property type="entry name" value="NF-KAPPA-B INHIBITOR BETA"/>
    <property type="match status" value="1"/>
</dbReference>
<keyword evidence="2" id="KW-1185">Reference proteome</keyword>
<dbReference type="PANTHER" id="PTHR47303">
    <property type="match status" value="1"/>
</dbReference>
<evidence type="ECO:0000313" key="2">
    <source>
        <dbReference type="Proteomes" id="UP000245207"/>
    </source>
</evidence>
<dbReference type="STRING" id="35608.A0A2U1KI81"/>
<dbReference type="AlphaFoldDB" id="A0A2U1KI81"/>
<dbReference type="SUPFAM" id="SSF48403">
    <property type="entry name" value="Ankyrin repeat"/>
    <property type="match status" value="1"/>
</dbReference>
<comment type="caution">
    <text evidence="1">The sequence shown here is derived from an EMBL/GenBank/DDBJ whole genome shotgun (WGS) entry which is preliminary data.</text>
</comment>
<dbReference type="InterPro" id="IPR002110">
    <property type="entry name" value="Ankyrin_rpt"/>
</dbReference>
<protein>
    <submittedName>
        <fullName evidence="1">Ankyrin repeat-containing protein</fullName>
    </submittedName>
</protein>
<accession>A0A2U1KI81</accession>
<sequence length="90" mass="9882">MTGDWKAADRILGDEESRQFLVRCSITENYETMLHVAVSSEQPVFVQKLVDIIQIANLGLQNNNGNTTLGLAAITGNTQIATFITNQTID</sequence>
<gene>
    <name evidence="1" type="ORF">CTI12_AA600030</name>
</gene>
<organism evidence="1 2">
    <name type="scientific">Artemisia annua</name>
    <name type="common">Sweet wormwood</name>
    <dbReference type="NCBI Taxonomy" id="35608"/>
    <lineage>
        <taxon>Eukaryota</taxon>
        <taxon>Viridiplantae</taxon>
        <taxon>Streptophyta</taxon>
        <taxon>Embryophyta</taxon>
        <taxon>Tracheophyta</taxon>
        <taxon>Spermatophyta</taxon>
        <taxon>Magnoliopsida</taxon>
        <taxon>eudicotyledons</taxon>
        <taxon>Gunneridae</taxon>
        <taxon>Pentapetalae</taxon>
        <taxon>asterids</taxon>
        <taxon>campanulids</taxon>
        <taxon>Asterales</taxon>
        <taxon>Asteraceae</taxon>
        <taxon>Asteroideae</taxon>
        <taxon>Anthemideae</taxon>
        <taxon>Artemisiinae</taxon>
        <taxon>Artemisia</taxon>
    </lineage>
</organism>
<evidence type="ECO:0000313" key="1">
    <source>
        <dbReference type="EMBL" id="PWA36428.1"/>
    </source>
</evidence>
<dbReference type="InterPro" id="IPR036770">
    <property type="entry name" value="Ankyrin_rpt-contain_sf"/>
</dbReference>
<dbReference type="Proteomes" id="UP000245207">
    <property type="component" value="Unassembled WGS sequence"/>
</dbReference>